<dbReference type="GO" id="GO:0003824">
    <property type="term" value="F:catalytic activity"/>
    <property type="evidence" value="ECO:0007669"/>
    <property type="project" value="InterPro"/>
</dbReference>
<evidence type="ECO:0000259" key="3">
    <source>
        <dbReference type="Pfam" id="PF01557"/>
    </source>
</evidence>
<dbReference type="PANTHER" id="PTHR42796:SF4">
    <property type="entry name" value="FUMARYLACETOACETATE HYDROLASE DOMAIN-CONTAINING PROTEIN 2A"/>
    <property type="match status" value="1"/>
</dbReference>
<sequence length="282" mass="30246">MKFVSFTIDGVAMWGTVKGDVITALGQAGSAVPSLRSYLDCDPRPKLSELACGTFALGEVSLCPVIPKSDMIALAAVNYREGDVNPESAPQFPVLFLRLSSSQIGHEAPLIQPRESQKLDFEGELAVIIGKAGRYISRENAYDHVAGYAVYNDASVRDWQKHSHQFTAGKNFTGTGAFGPFMVTPDAVPALESGLALTTKVNGEIKQSTDTSKMIFDVPYLINYISTFAPLAPGDVIVTGTCTGFGITRNPPEFLRIGDVVEVEIDGIGRLRNTVQAAPDSN</sequence>
<evidence type="ECO:0000313" key="4">
    <source>
        <dbReference type="EMBL" id="RPE62941.1"/>
    </source>
</evidence>
<comment type="caution">
    <text evidence="4">The sequence shown here is derived from an EMBL/GenBank/DDBJ whole genome shotgun (WGS) entry which is preliminary data.</text>
</comment>
<dbReference type="EMBL" id="RKQK01000006">
    <property type="protein sequence ID" value="RPE62941.1"/>
    <property type="molecule type" value="Genomic_DNA"/>
</dbReference>
<dbReference type="OrthoDB" id="5197601at2"/>
<dbReference type="RefSeq" id="WP_123794286.1">
    <property type="nucleotide sequence ID" value="NZ_RKQK01000006.1"/>
</dbReference>
<dbReference type="InterPro" id="IPR051121">
    <property type="entry name" value="FAH"/>
</dbReference>
<organism evidence="4 5">
    <name type="scientific">Pacificibacter maritimus</name>
    <dbReference type="NCBI Taxonomy" id="762213"/>
    <lineage>
        <taxon>Bacteria</taxon>
        <taxon>Pseudomonadati</taxon>
        <taxon>Pseudomonadota</taxon>
        <taxon>Alphaproteobacteria</taxon>
        <taxon>Rhodobacterales</taxon>
        <taxon>Roseobacteraceae</taxon>
        <taxon>Pacificibacter</taxon>
    </lineage>
</organism>
<gene>
    <name evidence="4" type="ORF">EDD53_2980</name>
</gene>
<dbReference type="Pfam" id="PF01557">
    <property type="entry name" value="FAA_hydrolase"/>
    <property type="match status" value="1"/>
</dbReference>
<dbReference type="Proteomes" id="UP000269689">
    <property type="component" value="Unassembled WGS sequence"/>
</dbReference>
<dbReference type="SUPFAM" id="SSF56529">
    <property type="entry name" value="FAH"/>
    <property type="match status" value="1"/>
</dbReference>
<dbReference type="GO" id="GO:0044281">
    <property type="term" value="P:small molecule metabolic process"/>
    <property type="evidence" value="ECO:0007669"/>
    <property type="project" value="UniProtKB-ARBA"/>
</dbReference>
<evidence type="ECO:0000256" key="1">
    <source>
        <dbReference type="ARBA" id="ARBA00010211"/>
    </source>
</evidence>
<evidence type="ECO:0000256" key="2">
    <source>
        <dbReference type="ARBA" id="ARBA00022723"/>
    </source>
</evidence>
<dbReference type="AlphaFoldDB" id="A0A3N4U764"/>
<dbReference type="PANTHER" id="PTHR42796">
    <property type="entry name" value="FUMARYLACETOACETATE HYDROLASE DOMAIN-CONTAINING PROTEIN 2A-RELATED"/>
    <property type="match status" value="1"/>
</dbReference>
<evidence type="ECO:0000313" key="5">
    <source>
        <dbReference type="Proteomes" id="UP000269689"/>
    </source>
</evidence>
<proteinExistence type="inferred from homology"/>
<feature type="domain" description="Fumarylacetoacetase-like C-terminal" evidence="3">
    <location>
        <begin position="83"/>
        <end position="276"/>
    </location>
</feature>
<comment type="similarity">
    <text evidence="1">Belongs to the FAH family.</text>
</comment>
<dbReference type="InterPro" id="IPR011234">
    <property type="entry name" value="Fumarylacetoacetase-like_C"/>
</dbReference>
<dbReference type="InterPro" id="IPR036663">
    <property type="entry name" value="Fumarylacetoacetase_C_sf"/>
</dbReference>
<keyword evidence="5" id="KW-1185">Reference proteome</keyword>
<name>A0A3N4U764_9RHOB</name>
<protein>
    <submittedName>
        <fullName evidence="4">2-keto-4-pentenoate hydratase/2-oxohepta-3-ene-1,7-dioic acid hydratase in catechol pathway</fullName>
    </submittedName>
</protein>
<keyword evidence="2" id="KW-0479">Metal-binding</keyword>
<dbReference type="GO" id="GO:0046872">
    <property type="term" value="F:metal ion binding"/>
    <property type="evidence" value="ECO:0007669"/>
    <property type="project" value="UniProtKB-KW"/>
</dbReference>
<accession>A0A3N4U764</accession>
<dbReference type="Gene3D" id="3.90.850.10">
    <property type="entry name" value="Fumarylacetoacetase-like, C-terminal domain"/>
    <property type="match status" value="1"/>
</dbReference>
<reference evidence="4 5" key="1">
    <citation type="submission" date="2018-11" db="EMBL/GenBank/DDBJ databases">
        <title>Genomic Encyclopedia of Type Strains, Phase IV (KMG-IV): sequencing the most valuable type-strain genomes for metagenomic binning, comparative biology and taxonomic classification.</title>
        <authorList>
            <person name="Goeker M."/>
        </authorList>
    </citation>
    <scope>NUCLEOTIDE SEQUENCE [LARGE SCALE GENOMIC DNA]</scope>
    <source>
        <strain evidence="4 5">DSM 104731</strain>
    </source>
</reference>